<sequence>MVHVDLVFNHDGEWISKSYVLYSKKHVHLWRGYDSDLLSFNDLVDEFNEKLGFVGVQQLIIADPSAVASACSDGSSSESEEESDDEIYPDDLDCDSEQIVDQAHAMNSSDMMTLAGRPGVKRIREKMKLLRGKVCGVSPEKAGS</sequence>
<organism evidence="2 3">
    <name type="scientific">Anisodus tanguticus</name>
    <dbReference type="NCBI Taxonomy" id="243964"/>
    <lineage>
        <taxon>Eukaryota</taxon>
        <taxon>Viridiplantae</taxon>
        <taxon>Streptophyta</taxon>
        <taxon>Embryophyta</taxon>
        <taxon>Tracheophyta</taxon>
        <taxon>Spermatophyta</taxon>
        <taxon>Magnoliopsida</taxon>
        <taxon>eudicotyledons</taxon>
        <taxon>Gunneridae</taxon>
        <taxon>Pentapetalae</taxon>
        <taxon>asterids</taxon>
        <taxon>lamiids</taxon>
        <taxon>Solanales</taxon>
        <taxon>Solanaceae</taxon>
        <taxon>Solanoideae</taxon>
        <taxon>Hyoscyameae</taxon>
        <taxon>Anisodus</taxon>
    </lineage>
</organism>
<evidence type="ECO:0000313" key="2">
    <source>
        <dbReference type="EMBL" id="KAK4342707.1"/>
    </source>
</evidence>
<feature type="region of interest" description="Disordered" evidence="1">
    <location>
        <begin position="71"/>
        <end position="90"/>
    </location>
</feature>
<dbReference type="EMBL" id="JAVYJV010000021">
    <property type="protein sequence ID" value="KAK4342707.1"/>
    <property type="molecule type" value="Genomic_DNA"/>
</dbReference>
<name>A0AAE1R2U0_9SOLA</name>
<gene>
    <name evidence="2" type="ORF">RND71_038523</name>
</gene>
<comment type="caution">
    <text evidence="2">The sequence shown here is derived from an EMBL/GenBank/DDBJ whole genome shotgun (WGS) entry which is preliminary data.</text>
</comment>
<evidence type="ECO:0000313" key="3">
    <source>
        <dbReference type="Proteomes" id="UP001291623"/>
    </source>
</evidence>
<proteinExistence type="predicted"/>
<dbReference type="AlphaFoldDB" id="A0AAE1R2U0"/>
<accession>A0AAE1R2U0</accession>
<protein>
    <submittedName>
        <fullName evidence="2">Uncharacterized protein</fullName>
    </submittedName>
</protein>
<dbReference type="Proteomes" id="UP001291623">
    <property type="component" value="Unassembled WGS sequence"/>
</dbReference>
<feature type="compositionally biased region" description="Acidic residues" evidence="1">
    <location>
        <begin position="78"/>
        <end position="90"/>
    </location>
</feature>
<reference evidence="2" key="1">
    <citation type="submission" date="2023-12" db="EMBL/GenBank/DDBJ databases">
        <title>Genome assembly of Anisodus tanguticus.</title>
        <authorList>
            <person name="Wang Y.-J."/>
        </authorList>
    </citation>
    <scope>NUCLEOTIDE SEQUENCE</scope>
    <source>
        <strain evidence="2">KB-2021</strain>
        <tissue evidence="2">Leaf</tissue>
    </source>
</reference>
<evidence type="ECO:0000256" key="1">
    <source>
        <dbReference type="SAM" id="MobiDB-lite"/>
    </source>
</evidence>
<keyword evidence="3" id="KW-1185">Reference proteome</keyword>